<name>A0AA39SEB0_ACESA</name>
<comment type="pathway">
    <text evidence="1">Pyrimidine metabolism; UMP biosynthesis via de novo pathway; (S)-dihydroorotate from bicarbonate: step 3/3.</text>
</comment>
<dbReference type="EC" id="3.5.2.3" evidence="3"/>
<evidence type="ECO:0000313" key="9">
    <source>
        <dbReference type="EMBL" id="KAK0589472.1"/>
    </source>
</evidence>
<evidence type="ECO:0000256" key="2">
    <source>
        <dbReference type="ARBA" id="ARBA00005631"/>
    </source>
</evidence>
<dbReference type="PANTHER" id="PTHR43137:SF1">
    <property type="entry name" value="DIHYDROOROTASE"/>
    <property type="match status" value="1"/>
</dbReference>
<dbReference type="Pfam" id="PF01979">
    <property type="entry name" value="Amidohydro_1"/>
    <property type="match status" value="1"/>
</dbReference>
<evidence type="ECO:0000256" key="4">
    <source>
        <dbReference type="ARBA" id="ARBA00022723"/>
    </source>
</evidence>
<proteinExistence type="inferred from homology"/>
<dbReference type="GO" id="GO:0004151">
    <property type="term" value="F:dihydroorotase activity"/>
    <property type="evidence" value="ECO:0007669"/>
    <property type="project" value="UniProtKB-EC"/>
</dbReference>
<protein>
    <recommendedName>
        <fullName evidence="3">dihydroorotase</fullName>
        <ecNumber evidence="3">3.5.2.3</ecNumber>
    </recommendedName>
</protein>
<reference evidence="9" key="2">
    <citation type="submission" date="2023-06" db="EMBL/GenBank/DDBJ databases">
        <authorList>
            <person name="Swenson N.G."/>
            <person name="Wegrzyn J.L."/>
            <person name="Mcevoy S.L."/>
        </authorList>
    </citation>
    <scope>NUCLEOTIDE SEQUENCE</scope>
    <source>
        <strain evidence="9">NS2018</strain>
        <tissue evidence="9">Leaf</tissue>
    </source>
</reference>
<dbReference type="GO" id="GO:0006207">
    <property type="term" value="P:'de novo' pyrimidine nucleobase biosynthetic process"/>
    <property type="evidence" value="ECO:0007669"/>
    <property type="project" value="TreeGrafter"/>
</dbReference>
<dbReference type="SUPFAM" id="SSF51556">
    <property type="entry name" value="Metallo-dependent hydrolases"/>
    <property type="match status" value="1"/>
</dbReference>
<dbReference type="InterPro" id="IPR006680">
    <property type="entry name" value="Amidohydro-rel"/>
</dbReference>
<accession>A0AA39SEB0</accession>
<organism evidence="9 10">
    <name type="scientific">Acer saccharum</name>
    <name type="common">Sugar maple</name>
    <dbReference type="NCBI Taxonomy" id="4024"/>
    <lineage>
        <taxon>Eukaryota</taxon>
        <taxon>Viridiplantae</taxon>
        <taxon>Streptophyta</taxon>
        <taxon>Embryophyta</taxon>
        <taxon>Tracheophyta</taxon>
        <taxon>Spermatophyta</taxon>
        <taxon>Magnoliopsida</taxon>
        <taxon>eudicotyledons</taxon>
        <taxon>Gunneridae</taxon>
        <taxon>Pentapetalae</taxon>
        <taxon>rosids</taxon>
        <taxon>malvids</taxon>
        <taxon>Sapindales</taxon>
        <taxon>Sapindaceae</taxon>
        <taxon>Hippocastanoideae</taxon>
        <taxon>Acereae</taxon>
        <taxon>Acer</taxon>
    </lineage>
</organism>
<dbReference type="AlphaFoldDB" id="A0AA39SEB0"/>
<dbReference type="EMBL" id="JAUESC010000381">
    <property type="protein sequence ID" value="KAK0589472.1"/>
    <property type="molecule type" value="Genomic_DNA"/>
</dbReference>
<keyword evidence="5" id="KW-0378">Hydrolase</keyword>
<dbReference type="GO" id="GO:0046872">
    <property type="term" value="F:metal ion binding"/>
    <property type="evidence" value="ECO:0007669"/>
    <property type="project" value="UniProtKB-KW"/>
</dbReference>
<sequence length="156" mass="16984">MIKSLVPPCEGLKVPIAKIGGSKQLKSKGLRMELTITQPDDWHLHLRDGDLLKSVVTHSASHFGRAIVMPNLKPPITTTAAAVVYRDSILKALPSDSNFTPLMTLYLTSPDEIKLAKRSGVVFAVKLYPFGATTNSQDGVTDLFGKCLPVLEEISR</sequence>
<dbReference type="Proteomes" id="UP001168877">
    <property type="component" value="Unassembled WGS sequence"/>
</dbReference>
<reference evidence="9" key="1">
    <citation type="journal article" date="2022" name="Plant J.">
        <title>Strategies of tolerance reflected in two North American maple genomes.</title>
        <authorList>
            <person name="McEvoy S.L."/>
            <person name="Sezen U.U."/>
            <person name="Trouern-Trend A."/>
            <person name="McMahon S.M."/>
            <person name="Schaberg P.G."/>
            <person name="Yang J."/>
            <person name="Wegrzyn J.L."/>
            <person name="Swenson N.G."/>
        </authorList>
    </citation>
    <scope>NUCLEOTIDE SEQUENCE</scope>
    <source>
        <strain evidence="9">NS2018</strain>
    </source>
</reference>
<keyword evidence="10" id="KW-1185">Reference proteome</keyword>
<dbReference type="PROSITE" id="PS00482">
    <property type="entry name" value="DIHYDROOROTASE_1"/>
    <property type="match status" value="1"/>
</dbReference>
<keyword evidence="7" id="KW-0665">Pyrimidine biosynthesis</keyword>
<evidence type="ECO:0000256" key="3">
    <source>
        <dbReference type="ARBA" id="ARBA00012860"/>
    </source>
</evidence>
<feature type="domain" description="Amidohydrolase-related" evidence="8">
    <location>
        <begin position="41"/>
        <end position="143"/>
    </location>
</feature>
<dbReference type="InterPro" id="IPR004721">
    <property type="entry name" value="DHOdimr"/>
</dbReference>
<keyword evidence="4" id="KW-0479">Metal-binding</keyword>
<dbReference type="InterPro" id="IPR002195">
    <property type="entry name" value="Dihydroorotase_CS"/>
</dbReference>
<keyword evidence="6" id="KW-0862">Zinc</keyword>
<evidence type="ECO:0000256" key="5">
    <source>
        <dbReference type="ARBA" id="ARBA00022801"/>
    </source>
</evidence>
<comment type="caution">
    <text evidence="9">The sequence shown here is derived from an EMBL/GenBank/DDBJ whole genome shotgun (WGS) entry which is preliminary data.</text>
</comment>
<dbReference type="GO" id="GO:0009507">
    <property type="term" value="C:chloroplast"/>
    <property type="evidence" value="ECO:0007669"/>
    <property type="project" value="TreeGrafter"/>
</dbReference>
<evidence type="ECO:0000256" key="1">
    <source>
        <dbReference type="ARBA" id="ARBA00004880"/>
    </source>
</evidence>
<dbReference type="Gene3D" id="3.20.20.140">
    <property type="entry name" value="Metal-dependent hydrolases"/>
    <property type="match status" value="1"/>
</dbReference>
<evidence type="ECO:0000256" key="6">
    <source>
        <dbReference type="ARBA" id="ARBA00022833"/>
    </source>
</evidence>
<dbReference type="GO" id="GO:0006221">
    <property type="term" value="P:pyrimidine nucleotide biosynthetic process"/>
    <property type="evidence" value="ECO:0007669"/>
    <property type="project" value="UniProtKB-KW"/>
</dbReference>
<evidence type="ECO:0000313" key="10">
    <source>
        <dbReference type="Proteomes" id="UP001168877"/>
    </source>
</evidence>
<evidence type="ECO:0000259" key="8">
    <source>
        <dbReference type="Pfam" id="PF01979"/>
    </source>
</evidence>
<dbReference type="PANTHER" id="PTHR43137">
    <property type="entry name" value="DIHYDROOROTASE"/>
    <property type="match status" value="1"/>
</dbReference>
<gene>
    <name evidence="9" type="ORF">LWI29_014771</name>
</gene>
<dbReference type="InterPro" id="IPR032466">
    <property type="entry name" value="Metal_Hydrolase"/>
</dbReference>
<evidence type="ECO:0000256" key="7">
    <source>
        <dbReference type="ARBA" id="ARBA00022975"/>
    </source>
</evidence>
<comment type="similarity">
    <text evidence="2">Belongs to the metallo-dependent hydrolases superfamily. DHOase family. Class II DHOase subfamily.</text>
</comment>